<protein>
    <submittedName>
        <fullName evidence="1">Uncharacterized protein</fullName>
    </submittedName>
</protein>
<accession>A0A9P3LEU6</accession>
<dbReference type="Proteomes" id="UP000703269">
    <property type="component" value="Unassembled WGS sequence"/>
</dbReference>
<gene>
    <name evidence="1" type="ORF">PsYK624_090490</name>
</gene>
<name>A0A9P3LEU6_9APHY</name>
<keyword evidence="2" id="KW-1185">Reference proteome</keyword>
<evidence type="ECO:0000313" key="1">
    <source>
        <dbReference type="EMBL" id="GJE92891.1"/>
    </source>
</evidence>
<dbReference type="AlphaFoldDB" id="A0A9P3LEU6"/>
<proteinExistence type="predicted"/>
<organism evidence="1 2">
    <name type="scientific">Phanerochaete sordida</name>
    <dbReference type="NCBI Taxonomy" id="48140"/>
    <lineage>
        <taxon>Eukaryota</taxon>
        <taxon>Fungi</taxon>
        <taxon>Dikarya</taxon>
        <taxon>Basidiomycota</taxon>
        <taxon>Agaricomycotina</taxon>
        <taxon>Agaricomycetes</taxon>
        <taxon>Polyporales</taxon>
        <taxon>Phanerochaetaceae</taxon>
        <taxon>Phanerochaete</taxon>
    </lineage>
</organism>
<dbReference type="EMBL" id="BPQB01000029">
    <property type="protein sequence ID" value="GJE92891.1"/>
    <property type="molecule type" value="Genomic_DNA"/>
</dbReference>
<reference evidence="1 2" key="1">
    <citation type="submission" date="2021-08" db="EMBL/GenBank/DDBJ databases">
        <title>Draft Genome Sequence of Phanerochaete sordida strain YK-624.</title>
        <authorList>
            <person name="Mori T."/>
            <person name="Dohra H."/>
            <person name="Suzuki T."/>
            <person name="Kawagishi H."/>
            <person name="Hirai H."/>
        </authorList>
    </citation>
    <scope>NUCLEOTIDE SEQUENCE [LARGE SCALE GENOMIC DNA]</scope>
    <source>
        <strain evidence="1 2">YK-624</strain>
    </source>
</reference>
<sequence length="192" mass="21876">MGFRSVLRLVKDALFGEPPELKVRSLAMPFLIHAPPEVVAPLLGDCMSSTWDPFVCIHQLMKREGYALPLLRRPYSEEHPGSWLPPSPWPPRGRKLVYHLEFELYQDGKAGRCVARCYHQLRRRATDSDVDDAEYEVTVELHATARGWDDYMRPYVAQQSALMLGAQLKDAAERRAQDIRRNLPAIVVHSAG</sequence>
<evidence type="ECO:0000313" key="2">
    <source>
        <dbReference type="Proteomes" id="UP000703269"/>
    </source>
</evidence>
<comment type="caution">
    <text evidence="1">The sequence shown here is derived from an EMBL/GenBank/DDBJ whole genome shotgun (WGS) entry which is preliminary data.</text>
</comment>